<protein>
    <recommendedName>
        <fullName evidence="2">DUF8175 domain-containing protein</fullName>
    </recommendedName>
</protein>
<dbReference type="EMBL" id="SSWH01000010">
    <property type="protein sequence ID" value="THJ65642.1"/>
    <property type="molecule type" value="Genomic_DNA"/>
</dbReference>
<accession>A0A4S5E2S2</accession>
<evidence type="ECO:0000313" key="4">
    <source>
        <dbReference type="Proteomes" id="UP000305233"/>
    </source>
</evidence>
<feature type="transmembrane region" description="Helical" evidence="1">
    <location>
        <begin position="16"/>
        <end position="36"/>
    </location>
</feature>
<comment type="caution">
    <text evidence="3">The sequence shown here is derived from an EMBL/GenBank/DDBJ whole genome shotgun (WGS) entry which is preliminary data.</text>
</comment>
<evidence type="ECO:0000259" key="2">
    <source>
        <dbReference type="Pfam" id="PF26526"/>
    </source>
</evidence>
<dbReference type="Pfam" id="PF26526">
    <property type="entry name" value="DUF8175"/>
    <property type="match status" value="1"/>
</dbReference>
<keyword evidence="4" id="KW-1185">Reference proteome</keyword>
<sequence>MSTQDTTQEPKARPKWFGAAAMLLALVLVGLLAWGVRVLIFPSNDEPAADPPTAATQTAPSSASASASATAAAVADANTAWDCQVDLNNDDASVADSAPTVEEWVAGGYNVIPFSEFGGCQKQPSGLRVGYPHTETGSLMAAATYSVALDPSVSNEAAQDLEVAVAEGSNRVLLGERAQRIRDGLEQSEDTSAITRLTLLGYIQNSYTDDAASYRLIYSAPDASGLEQTLIAQVDLVWEDGDWKLDPASGTELVTGSRYQGQPYVQWGPKQ</sequence>
<dbReference type="OrthoDB" id="4428031at2"/>
<organism evidence="3 4">
    <name type="scientific">Arthrobacter echini</name>
    <dbReference type="NCBI Taxonomy" id="1529066"/>
    <lineage>
        <taxon>Bacteria</taxon>
        <taxon>Bacillati</taxon>
        <taxon>Actinomycetota</taxon>
        <taxon>Actinomycetes</taxon>
        <taxon>Micrococcales</taxon>
        <taxon>Micrococcaceae</taxon>
        <taxon>Arthrobacter</taxon>
    </lineage>
</organism>
<dbReference type="Proteomes" id="UP000305233">
    <property type="component" value="Unassembled WGS sequence"/>
</dbReference>
<dbReference type="RefSeq" id="WP_136455099.1">
    <property type="nucleotide sequence ID" value="NZ_SSWH01000010.1"/>
</dbReference>
<keyword evidence="1" id="KW-1133">Transmembrane helix</keyword>
<name>A0A4S5E2S2_9MICC</name>
<keyword evidence="1" id="KW-0812">Transmembrane</keyword>
<dbReference type="InterPro" id="IPR058488">
    <property type="entry name" value="DUF8175"/>
</dbReference>
<feature type="domain" description="DUF8175" evidence="2">
    <location>
        <begin position="67"/>
        <end position="252"/>
    </location>
</feature>
<proteinExistence type="predicted"/>
<reference evidence="3 4" key="1">
    <citation type="submission" date="2019-04" db="EMBL/GenBank/DDBJ databases">
        <authorList>
            <person name="Liu Q."/>
            <person name="Xin Y.-H."/>
        </authorList>
    </citation>
    <scope>NUCLEOTIDE SEQUENCE [LARGE SCALE GENOMIC DNA]</scope>
    <source>
        <strain evidence="3 4">AM23</strain>
    </source>
</reference>
<evidence type="ECO:0000256" key="1">
    <source>
        <dbReference type="SAM" id="Phobius"/>
    </source>
</evidence>
<keyword evidence="1" id="KW-0472">Membrane</keyword>
<dbReference type="AlphaFoldDB" id="A0A4S5E2S2"/>
<gene>
    <name evidence="3" type="ORF">E8P82_11770</name>
</gene>
<evidence type="ECO:0000313" key="3">
    <source>
        <dbReference type="EMBL" id="THJ65642.1"/>
    </source>
</evidence>